<name>A4BFL7_9GAMM</name>
<keyword evidence="1" id="KW-0349">Heme</keyword>
<dbReference type="InterPro" id="IPR036909">
    <property type="entry name" value="Cyt_c-like_dom_sf"/>
</dbReference>
<organism evidence="5 6">
    <name type="scientific">Reinekea blandensis MED297</name>
    <dbReference type="NCBI Taxonomy" id="314283"/>
    <lineage>
        <taxon>Bacteria</taxon>
        <taxon>Pseudomonadati</taxon>
        <taxon>Pseudomonadota</taxon>
        <taxon>Gammaproteobacteria</taxon>
        <taxon>Oceanospirillales</taxon>
        <taxon>Saccharospirillaceae</taxon>
        <taxon>Reinekea</taxon>
    </lineage>
</organism>
<evidence type="ECO:0000259" key="4">
    <source>
        <dbReference type="Pfam" id="PF13442"/>
    </source>
</evidence>
<evidence type="ECO:0000256" key="3">
    <source>
        <dbReference type="ARBA" id="ARBA00023004"/>
    </source>
</evidence>
<proteinExistence type="predicted"/>
<accession>A4BFL7</accession>
<dbReference type="HOGENOM" id="CLU_2344634_0_0_6"/>
<dbReference type="InterPro" id="IPR009056">
    <property type="entry name" value="Cyt_c-like_dom"/>
</dbReference>
<dbReference type="OrthoDB" id="9779283at2"/>
<sequence>MNIKGMLVAMLTGAALATEPIDTDLLFLGQGLYIDQCQRCHAADGSGPSTVDIRGFEVDDIKMALQGFEQMPVFDMNEKEIAALSVYLNVLEGTRQR</sequence>
<evidence type="ECO:0000256" key="1">
    <source>
        <dbReference type="ARBA" id="ARBA00022617"/>
    </source>
</evidence>
<dbReference type="RefSeq" id="WP_008043834.1">
    <property type="nucleotide sequence ID" value="NZ_CH724150.1"/>
</dbReference>
<dbReference type="AlphaFoldDB" id="A4BFL7"/>
<dbReference type="GO" id="GO:0009055">
    <property type="term" value="F:electron transfer activity"/>
    <property type="evidence" value="ECO:0007669"/>
    <property type="project" value="InterPro"/>
</dbReference>
<feature type="domain" description="Cytochrome c" evidence="4">
    <location>
        <begin position="29"/>
        <end position="88"/>
    </location>
</feature>
<dbReference type="GO" id="GO:0046872">
    <property type="term" value="F:metal ion binding"/>
    <property type="evidence" value="ECO:0007669"/>
    <property type="project" value="UniProtKB-KW"/>
</dbReference>
<dbReference type="Pfam" id="PF13442">
    <property type="entry name" value="Cytochrome_CBB3"/>
    <property type="match status" value="1"/>
</dbReference>
<comment type="caution">
    <text evidence="5">The sequence shown here is derived from an EMBL/GenBank/DDBJ whole genome shotgun (WGS) entry which is preliminary data.</text>
</comment>
<dbReference type="Gene3D" id="1.10.760.10">
    <property type="entry name" value="Cytochrome c-like domain"/>
    <property type="match status" value="1"/>
</dbReference>
<evidence type="ECO:0000313" key="6">
    <source>
        <dbReference type="Proteomes" id="UP000005953"/>
    </source>
</evidence>
<dbReference type="Proteomes" id="UP000005953">
    <property type="component" value="Unassembled WGS sequence"/>
</dbReference>
<keyword evidence="6" id="KW-1185">Reference proteome</keyword>
<gene>
    <name evidence="5" type="ORF">MED297_17258</name>
</gene>
<protein>
    <recommendedName>
        <fullName evidence="4">Cytochrome c domain-containing protein</fullName>
    </recommendedName>
</protein>
<keyword evidence="2" id="KW-0479">Metal-binding</keyword>
<evidence type="ECO:0000313" key="5">
    <source>
        <dbReference type="EMBL" id="EAR09112.1"/>
    </source>
</evidence>
<evidence type="ECO:0000256" key="2">
    <source>
        <dbReference type="ARBA" id="ARBA00022723"/>
    </source>
</evidence>
<dbReference type="SUPFAM" id="SSF46626">
    <property type="entry name" value="Cytochrome c"/>
    <property type="match status" value="1"/>
</dbReference>
<keyword evidence="3" id="KW-0408">Iron</keyword>
<reference evidence="5 6" key="1">
    <citation type="submission" date="2006-02" db="EMBL/GenBank/DDBJ databases">
        <authorList>
            <person name="Pinhassi J."/>
            <person name="Pedros-Alio C."/>
            <person name="Ferriera S."/>
            <person name="Johnson J."/>
            <person name="Kravitz S."/>
            <person name="Halpern A."/>
            <person name="Remington K."/>
            <person name="Beeson K."/>
            <person name="Tran B."/>
            <person name="Rogers Y.-H."/>
            <person name="Friedman R."/>
            <person name="Venter J.C."/>
        </authorList>
    </citation>
    <scope>NUCLEOTIDE SEQUENCE [LARGE SCALE GENOMIC DNA]</scope>
    <source>
        <strain evidence="5 6">MED297</strain>
    </source>
</reference>
<dbReference type="EMBL" id="AAOE01000013">
    <property type="protein sequence ID" value="EAR09112.1"/>
    <property type="molecule type" value="Genomic_DNA"/>
</dbReference>
<dbReference type="GO" id="GO:0020037">
    <property type="term" value="F:heme binding"/>
    <property type="evidence" value="ECO:0007669"/>
    <property type="project" value="InterPro"/>
</dbReference>